<dbReference type="RefSeq" id="WP_163065005.1">
    <property type="nucleotide sequence ID" value="NZ_CP048649.1"/>
</dbReference>
<evidence type="ECO:0000259" key="3">
    <source>
        <dbReference type="Pfam" id="PF00881"/>
    </source>
</evidence>
<protein>
    <submittedName>
        <fullName evidence="4">Nitroreductase family protein</fullName>
    </submittedName>
</protein>
<organism evidence="4 5">
    <name type="scientific">Aminipila butyrica</name>
    <dbReference type="NCBI Taxonomy" id="433296"/>
    <lineage>
        <taxon>Bacteria</taxon>
        <taxon>Bacillati</taxon>
        <taxon>Bacillota</taxon>
        <taxon>Clostridia</taxon>
        <taxon>Peptostreptococcales</taxon>
        <taxon>Anaerovoracaceae</taxon>
        <taxon>Aminipila</taxon>
    </lineage>
</organism>
<proteinExistence type="inferred from homology"/>
<accession>A0A858BSK4</accession>
<evidence type="ECO:0000256" key="1">
    <source>
        <dbReference type="ARBA" id="ARBA00007118"/>
    </source>
</evidence>
<dbReference type="AlphaFoldDB" id="A0A858BSK4"/>
<dbReference type="InterPro" id="IPR000415">
    <property type="entry name" value="Nitroreductase-like"/>
</dbReference>
<sequence>MNSIFHRTSVRQYETRQVEEEKIERILRAAMAAPSAGNQQPWEFYVVTDKEKLEQLSKSSPYAGCTKDAPMAFVVCSRRECMMPACAPLDLSAAVENMLLQADELELGAVWLAVMPVEDRMNQVRDILSIPEALEAFAIVPCGYPLKVKPQQERFDSTRIHYVR</sequence>
<name>A0A858BSK4_9FIRM</name>
<dbReference type="GO" id="GO:0016491">
    <property type="term" value="F:oxidoreductase activity"/>
    <property type="evidence" value="ECO:0007669"/>
    <property type="project" value="UniProtKB-KW"/>
</dbReference>
<evidence type="ECO:0000313" key="4">
    <source>
        <dbReference type="EMBL" id="QIB68085.1"/>
    </source>
</evidence>
<keyword evidence="5" id="KW-1185">Reference proteome</keyword>
<dbReference type="InterPro" id="IPR029479">
    <property type="entry name" value="Nitroreductase"/>
</dbReference>
<feature type="domain" description="Nitroreductase" evidence="3">
    <location>
        <begin position="5"/>
        <end position="59"/>
    </location>
</feature>
<dbReference type="SUPFAM" id="SSF55469">
    <property type="entry name" value="FMN-dependent nitroreductase-like"/>
    <property type="match status" value="1"/>
</dbReference>
<comment type="similarity">
    <text evidence="1">Belongs to the nitroreductase family.</text>
</comment>
<dbReference type="Pfam" id="PF00881">
    <property type="entry name" value="Nitroreductase"/>
    <property type="match status" value="2"/>
</dbReference>
<dbReference type="Proteomes" id="UP000466848">
    <property type="component" value="Chromosome"/>
</dbReference>
<reference evidence="4 5" key="1">
    <citation type="submission" date="2020-02" db="EMBL/GenBank/DDBJ databases">
        <authorList>
            <person name="Kim Y.B."/>
            <person name="Roh S.W."/>
        </authorList>
    </citation>
    <scope>NUCLEOTIDE SEQUENCE [LARGE SCALE GENOMIC DNA]</scope>
    <source>
        <strain evidence="4 5">DSM 103574</strain>
    </source>
</reference>
<dbReference type="PANTHER" id="PTHR43673:SF10">
    <property type="entry name" value="NADH DEHYDROGENASE_NAD(P)H NITROREDUCTASE XCC3605-RELATED"/>
    <property type="match status" value="1"/>
</dbReference>
<dbReference type="PANTHER" id="PTHR43673">
    <property type="entry name" value="NAD(P)H NITROREDUCTASE YDGI-RELATED"/>
    <property type="match status" value="1"/>
</dbReference>
<evidence type="ECO:0000256" key="2">
    <source>
        <dbReference type="ARBA" id="ARBA00023002"/>
    </source>
</evidence>
<dbReference type="CDD" id="cd02150">
    <property type="entry name" value="nitroreductase"/>
    <property type="match status" value="1"/>
</dbReference>
<feature type="domain" description="Nitroreductase" evidence="3">
    <location>
        <begin position="68"/>
        <end position="144"/>
    </location>
</feature>
<gene>
    <name evidence="4" type="ORF">Ami103574_01615</name>
</gene>
<dbReference type="EMBL" id="CP048649">
    <property type="protein sequence ID" value="QIB68085.1"/>
    <property type="molecule type" value="Genomic_DNA"/>
</dbReference>
<dbReference type="Gene3D" id="3.40.109.10">
    <property type="entry name" value="NADH Oxidase"/>
    <property type="match status" value="1"/>
</dbReference>
<keyword evidence="2" id="KW-0560">Oxidoreductase</keyword>
<dbReference type="KEGG" id="abut:Ami103574_01615"/>
<evidence type="ECO:0000313" key="5">
    <source>
        <dbReference type="Proteomes" id="UP000466848"/>
    </source>
</evidence>